<sequence length="327" mass="36755">MSQKLRWGIIGLGNIAHHFVKDLALVKDASISAVASRSMDKAKAFAEEYNVHFAFDSYNDLLESQEVDVVYIATPHTFHSELAILAMTHKKHVLCEKPMGVNAEEVKKMISASQENGVFLMEALWSRFNPSIVKVKDLIDQGEIGPLAYIHADFAFYALDRDLKGRVLNPKLGGGSLLDIGIYPIFLSYLLLGKPKSILSTSHFHSNGAEVQTSMIFKYPKAQAILYSGFTSKSEMKAEISGEKGSIFIPTRWHEAQGFSMARNNEQEEFSLPTTGRGYFHEINEVHQCIANGKLESDLWSHRNSLDLIELLDTVRKQNQIIFPFEE</sequence>
<dbReference type="InterPro" id="IPR036291">
    <property type="entry name" value="NAD(P)-bd_dom_sf"/>
</dbReference>
<dbReference type="SUPFAM" id="SSF55347">
    <property type="entry name" value="Glyceraldehyde-3-phosphate dehydrogenase-like, C-terminal domain"/>
    <property type="match status" value="1"/>
</dbReference>
<dbReference type="InterPro" id="IPR055170">
    <property type="entry name" value="GFO_IDH_MocA-like_dom"/>
</dbReference>
<keyword evidence="6" id="KW-1185">Reference proteome</keyword>
<dbReference type="SUPFAM" id="SSF51735">
    <property type="entry name" value="NAD(P)-binding Rossmann-fold domains"/>
    <property type="match status" value="1"/>
</dbReference>
<dbReference type="Proteomes" id="UP000267585">
    <property type="component" value="Unassembled WGS sequence"/>
</dbReference>
<feature type="domain" description="Gfo/Idh/MocA-like oxidoreductase N-terminal" evidence="3">
    <location>
        <begin position="5"/>
        <end position="122"/>
    </location>
</feature>
<dbReference type="InterPro" id="IPR000683">
    <property type="entry name" value="Gfo/Idh/MocA-like_OxRdtase_N"/>
</dbReference>
<dbReference type="InterPro" id="IPR050984">
    <property type="entry name" value="Gfo/Idh/MocA_domain"/>
</dbReference>
<feature type="domain" description="GFO/IDH/MocA-like oxidoreductase" evidence="4">
    <location>
        <begin position="133"/>
        <end position="247"/>
    </location>
</feature>
<dbReference type="PANTHER" id="PTHR22604">
    <property type="entry name" value="OXIDOREDUCTASES"/>
    <property type="match status" value="1"/>
</dbReference>
<evidence type="ECO:0000313" key="6">
    <source>
        <dbReference type="Proteomes" id="UP000267585"/>
    </source>
</evidence>
<comment type="similarity">
    <text evidence="1">Belongs to the Gfo/Idh/MocA family.</text>
</comment>
<dbReference type="Pfam" id="PF22725">
    <property type="entry name" value="GFO_IDH_MocA_C3"/>
    <property type="match status" value="1"/>
</dbReference>
<dbReference type="PANTHER" id="PTHR22604:SF105">
    <property type="entry name" value="TRANS-1,2-DIHYDROBENZENE-1,2-DIOL DEHYDROGENASE"/>
    <property type="match status" value="1"/>
</dbReference>
<reference evidence="5 6" key="1">
    <citation type="submission" date="2018-11" db="EMBL/GenBank/DDBJ databases">
        <title>Arenibacter aquaticus sp.nov., a marine bacterium isolated from surface seawater in the South China Sea.</title>
        <authorList>
            <person name="Guo J."/>
            <person name="Sun J."/>
        </authorList>
    </citation>
    <scope>NUCLEOTIDE SEQUENCE [LARGE SCALE GENOMIC DNA]</scope>
    <source>
        <strain evidence="5 6">GUO666</strain>
    </source>
</reference>
<comment type="caution">
    <text evidence="5">The sequence shown here is derived from an EMBL/GenBank/DDBJ whole genome shotgun (WGS) entry which is preliminary data.</text>
</comment>
<keyword evidence="2" id="KW-0560">Oxidoreductase</keyword>
<dbReference type="GO" id="GO:0000166">
    <property type="term" value="F:nucleotide binding"/>
    <property type="evidence" value="ECO:0007669"/>
    <property type="project" value="InterPro"/>
</dbReference>
<accession>A0A3S0BUX5</accession>
<protein>
    <submittedName>
        <fullName evidence="5">Gfo/Idh/MocA family oxidoreductase</fullName>
    </submittedName>
</protein>
<dbReference type="RefSeq" id="WP_126163866.1">
    <property type="nucleotide sequence ID" value="NZ_RQPJ01000021.1"/>
</dbReference>
<dbReference type="Gene3D" id="3.40.50.720">
    <property type="entry name" value="NAD(P)-binding Rossmann-like Domain"/>
    <property type="match status" value="1"/>
</dbReference>
<dbReference type="GO" id="GO:0016491">
    <property type="term" value="F:oxidoreductase activity"/>
    <property type="evidence" value="ECO:0007669"/>
    <property type="project" value="UniProtKB-KW"/>
</dbReference>
<proteinExistence type="inferred from homology"/>
<dbReference type="EMBL" id="RQPJ01000021">
    <property type="protein sequence ID" value="RTE52181.1"/>
    <property type="molecule type" value="Genomic_DNA"/>
</dbReference>
<evidence type="ECO:0000259" key="3">
    <source>
        <dbReference type="Pfam" id="PF01408"/>
    </source>
</evidence>
<dbReference type="OrthoDB" id="9815825at2"/>
<dbReference type="Gene3D" id="3.30.360.10">
    <property type="entry name" value="Dihydrodipicolinate Reductase, domain 2"/>
    <property type="match status" value="1"/>
</dbReference>
<name>A0A3S0BUX5_9FLAO</name>
<evidence type="ECO:0000256" key="2">
    <source>
        <dbReference type="ARBA" id="ARBA00023002"/>
    </source>
</evidence>
<evidence type="ECO:0000313" key="5">
    <source>
        <dbReference type="EMBL" id="RTE52181.1"/>
    </source>
</evidence>
<gene>
    <name evidence="5" type="ORF">EHW67_18495</name>
</gene>
<dbReference type="AlphaFoldDB" id="A0A3S0BUX5"/>
<evidence type="ECO:0000256" key="1">
    <source>
        <dbReference type="ARBA" id="ARBA00010928"/>
    </source>
</evidence>
<organism evidence="5 6">
    <name type="scientific">Arenibacter aquaticus</name>
    <dbReference type="NCBI Taxonomy" id="2489054"/>
    <lineage>
        <taxon>Bacteria</taxon>
        <taxon>Pseudomonadati</taxon>
        <taxon>Bacteroidota</taxon>
        <taxon>Flavobacteriia</taxon>
        <taxon>Flavobacteriales</taxon>
        <taxon>Flavobacteriaceae</taxon>
        <taxon>Arenibacter</taxon>
    </lineage>
</organism>
<dbReference type="Pfam" id="PF01408">
    <property type="entry name" value="GFO_IDH_MocA"/>
    <property type="match status" value="1"/>
</dbReference>
<evidence type="ECO:0000259" key="4">
    <source>
        <dbReference type="Pfam" id="PF22725"/>
    </source>
</evidence>